<proteinExistence type="predicted"/>
<evidence type="ECO:0000313" key="2">
    <source>
        <dbReference type="Proteomes" id="UP001274896"/>
    </source>
</evidence>
<sequence>MEEDRRTWRSMELTETSGSCGSSWSSWKRSRTLITAALQITGSTKASQVISSSSP</sequence>
<name>A0AAE0QDU7_9TELE</name>
<evidence type="ECO:0000313" key="1">
    <source>
        <dbReference type="EMBL" id="KAK3518730.1"/>
    </source>
</evidence>
<dbReference type="Proteomes" id="UP001274896">
    <property type="component" value="Unassembled WGS sequence"/>
</dbReference>
<keyword evidence="2" id="KW-1185">Reference proteome</keyword>
<organism evidence="1 2">
    <name type="scientific">Hemibagrus guttatus</name>
    <dbReference type="NCBI Taxonomy" id="175788"/>
    <lineage>
        <taxon>Eukaryota</taxon>
        <taxon>Metazoa</taxon>
        <taxon>Chordata</taxon>
        <taxon>Craniata</taxon>
        <taxon>Vertebrata</taxon>
        <taxon>Euteleostomi</taxon>
        <taxon>Actinopterygii</taxon>
        <taxon>Neopterygii</taxon>
        <taxon>Teleostei</taxon>
        <taxon>Ostariophysi</taxon>
        <taxon>Siluriformes</taxon>
        <taxon>Bagridae</taxon>
        <taxon>Hemibagrus</taxon>
    </lineage>
</organism>
<comment type="caution">
    <text evidence="1">The sequence shown here is derived from an EMBL/GenBank/DDBJ whole genome shotgun (WGS) entry which is preliminary data.</text>
</comment>
<accession>A0AAE0QDU7</accession>
<protein>
    <submittedName>
        <fullName evidence="1">Uncharacterized protein</fullName>
    </submittedName>
</protein>
<reference evidence="1" key="1">
    <citation type="submission" date="2023-06" db="EMBL/GenBank/DDBJ databases">
        <title>Male Hemibagrus guttatus genome.</title>
        <authorList>
            <person name="Bian C."/>
        </authorList>
    </citation>
    <scope>NUCLEOTIDE SEQUENCE</scope>
    <source>
        <strain evidence="1">Male_cb2023</strain>
        <tissue evidence="1">Muscle</tissue>
    </source>
</reference>
<dbReference type="AlphaFoldDB" id="A0AAE0QDU7"/>
<gene>
    <name evidence="1" type="ORF">QTP70_010084</name>
</gene>
<dbReference type="EMBL" id="JAUCMX010000017">
    <property type="protein sequence ID" value="KAK3518730.1"/>
    <property type="molecule type" value="Genomic_DNA"/>
</dbReference>